<protein>
    <submittedName>
        <fullName evidence="1">Uncharacterized protein</fullName>
    </submittedName>
</protein>
<evidence type="ECO:0000313" key="2">
    <source>
        <dbReference type="Proteomes" id="UP000018949"/>
    </source>
</evidence>
<dbReference type="EMBL" id="BAUW01000033">
    <property type="protein sequence ID" value="GAE45988.1"/>
    <property type="molecule type" value="Genomic_DNA"/>
</dbReference>
<name>W4RQ41_9BACI</name>
<keyword evidence="2" id="KW-1185">Reference proteome</keyword>
<accession>W4RQ41</accession>
<dbReference type="Proteomes" id="UP000018949">
    <property type="component" value="Unassembled WGS sequence"/>
</dbReference>
<dbReference type="AlphaFoldDB" id="W4RQ41"/>
<sequence length="82" mass="9665">MNRIVSDMNSIIFLLITISDRGVNNEKNIQVDYNQHYESVLTTEEDLEKVKALDFLHYFSDLIIKYSHQIELNLRSKSEETT</sequence>
<organism evidence="1 2">
    <name type="scientific">Mesobacillus boroniphilus JCM 21738</name>
    <dbReference type="NCBI Taxonomy" id="1294265"/>
    <lineage>
        <taxon>Bacteria</taxon>
        <taxon>Bacillati</taxon>
        <taxon>Bacillota</taxon>
        <taxon>Bacilli</taxon>
        <taxon>Bacillales</taxon>
        <taxon>Bacillaceae</taxon>
        <taxon>Mesobacillus</taxon>
    </lineage>
</organism>
<proteinExistence type="predicted"/>
<reference evidence="1 2" key="1">
    <citation type="submission" date="2013-12" db="EMBL/GenBank/DDBJ databases">
        <title>NBRP : Genome information of microbial organism related human and environment.</title>
        <authorList>
            <person name="Hattori M."/>
            <person name="Oshima K."/>
            <person name="Inaba H."/>
            <person name="Suda W."/>
            <person name="Sakamoto M."/>
            <person name="Iino T."/>
            <person name="Kitahara M."/>
            <person name="Oshida Y."/>
            <person name="Iida T."/>
            <person name="Kudo T."/>
            <person name="Itoh T."/>
            <person name="Ahmed I."/>
            <person name="Ohkuma M."/>
        </authorList>
    </citation>
    <scope>NUCLEOTIDE SEQUENCE [LARGE SCALE GENOMIC DNA]</scope>
    <source>
        <strain evidence="1 2">JCM 21738</strain>
    </source>
</reference>
<gene>
    <name evidence="1" type="ORF">JCM21738_2844</name>
</gene>
<comment type="caution">
    <text evidence="1">The sequence shown here is derived from an EMBL/GenBank/DDBJ whole genome shotgun (WGS) entry which is preliminary data.</text>
</comment>
<evidence type="ECO:0000313" key="1">
    <source>
        <dbReference type="EMBL" id="GAE45988.1"/>
    </source>
</evidence>